<dbReference type="Proteomes" id="UP001054252">
    <property type="component" value="Unassembled WGS sequence"/>
</dbReference>
<dbReference type="Pfam" id="PF00004">
    <property type="entry name" value="AAA"/>
    <property type="match status" value="1"/>
</dbReference>
<dbReference type="PANTHER" id="PTHR23074">
    <property type="entry name" value="AAA DOMAIN-CONTAINING"/>
    <property type="match status" value="1"/>
</dbReference>
<keyword evidence="6" id="KW-0206">Cytoskeleton</keyword>
<dbReference type="FunFam" id="3.40.50.300:FF:000490">
    <property type="entry name" value="Katanin p60 ATPase-containing subunit A-like 2"/>
    <property type="match status" value="1"/>
</dbReference>
<dbReference type="SMART" id="SM00382">
    <property type="entry name" value="AAA"/>
    <property type="match status" value="1"/>
</dbReference>
<comment type="subcellular location">
    <subcellularLocation>
        <location evidence="1">Cytoplasm</location>
        <location evidence="1">Cytoskeleton</location>
        <location evidence="1">Spindle</location>
    </subcellularLocation>
</comment>
<evidence type="ECO:0000256" key="4">
    <source>
        <dbReference type="ARBA" id="ARBA00022741"/>
    </source>
</evidence>
<dbReference type="SUPFAM" id="SSF52540">
    <property type="entry name" value="P-loop containing nucleoside triphosphate hydrolases"/>
    <property type="match status" value="1"/>
</dbReference>
<evidence type="ECO:0000259" key="8">
    <source>
        <dbReference type="SMART" id="SM00382"/>
    </source>
</evidence>
<proteinExistence type="predicted"/>
<organism evidence="9 10">
    <name type="scientific">Rubroshorea leprosula</name>
    <dbReference type="NCBI Taxonomy" id="152421"/>
    <lineage>
        <taxon>Eukaryota</taxon>
        <taxon>Viridiplantae</taxon>
        <taxon>Streptophyta</taxon>
        <taxon>Embryophyta</taxon>
        <taxon>Tracheophyta</taxon>
        <taxon>Spermatophyta</taxon>
        <taxon>Magnoliopsida</taxon>
        <taxon>eudicotyledons</taxon>
        <taxon>Gunneridae</taxon>
        <taxon>Pentapetalae</taxon>
        <taxon>rosids</taxon>
        <taxon>malvids</taxon>
        <taxon>Malvales</taxon>
        <taxon>Dipterocarpaceae</taxon>
        <taxon>Rubroshorea</taxon>
    </lineage>
</organism>
<dbReference type="InterPro" id="IPR003593">
    <property type="entry name" value="AAA+_ATPase"/>
</dbReference>
<dbReference type="GO" id="GO:0016853">
    <property type="term" value="F:isomerase activity"/>
    <property type="evidence" value="ECO:0007669"/>
    <property type="project" value="UniProtKB-KW"/>
</dbReference>
<keyword evidence="2" id="KW-0963">Cytoplasm</keyword>
<evidence type="ECO:0000256" key="6">
    <source>
        <dbReference type="ARBA" id="ARBA00023212"/>
    </source>
</evidence>
<dbReference type="GO" id="GO:0005819">
    <property type="term" value="C:spindle"/>
    <property type="evidence" value="ECO:0007669"/>
    <property type="project" value="UniProtKB-SubCell"/>
</dbReference>
<evidence type="ECO:0000313" key="9">
    <source>
        <dbReference type="EMBL" id="GKV36962.1"/>
    </source>
</evidence>
<evidence type="ECO:0000256" key="7">
    <source>
        <dbReference type="ARBA" id="ARBA00023235"/>
    </source>
</evidence>
<dbReference type="InterPro" id="IPR027417">
    <property type="entry name" value="P-loop_NTPase"/>
</dbReference>
<dbReference type="InterPro" id="IPR003959">
    <property type="entry name" value="ATPase_AAA_core"/>
</dbReference>
<dbReference type="AlphaFoldDB" id="A0AAV5LIG7"/>
<sequence>MADDEPALTRWTFRDFEIFYDDKFGRKRIPEQKSLFPAFDSAETLTLAESLSRDIIQGSPDVKWESIKGLENAKRLLKEAVVMPIKYPKYFTGLLSPWKGILLFGPPGTGKTMLAKAVATECKTTFFNISASSVVSKWRGDSEKLIKVLFDLARHHAPSTIFLDEIDAIISQRGEGHSEHEASRRLKTELLIQMDGLTRTNELVFVLAATNIPWELDAAMLRRLEKRVSI</sequence>
<dbReference type="EMBL" id="BPVZ01000119">
    <property type="protein sequence ID" value="GKV36962.1"/>
    <property type="molecule type" value="Genomic_DNA"/>
</dbReference>
<name>A0AAV5LIG7_9ROSI</name>
<dbReference type="GO" id="GO:0005874">
    <property type="term" value="C:microtubule"/>
    <property type="evidence" value="ECO:0007669"/>
    <property type="project" value="UniProtKB-KW"/>
</dbReference>
<dbReference type="PANTHER" id="PTHR23074:SF78">
    <property type="entry name" value="KATANIN P60 ATPASE-CONTAINING SUBUNIT A-LIKE 2"/>
    <property type="match status" value="1"/>
</dbReference>
<keyword evidence="10" id="KW-1185">Reference proteome</keyword>
<gene>
    <name evidence="9" type="ORF">SLEP1_g45043</name>
</gene>
<accession>A0AAV5LIG7</accession>
<evidence type="ECO:0000256" key="1">
    <source>
        <dbReference type="ARBA" id="ARBA00004186"/>
    </source>
</evidence>
<keyword evidence="5" id="KW-0067">ATP-binding</keyword>
<feature type="domain" description="AAA+ ATPase" evidence="8">
    <location>
        <begin position="97"/>
        <end position="229"/>
    </location>
</feature>
<dbReference type="Gene3D" id="3.40.50.300">
    <property type="entry name" value="P-loop containing nucleotide triphosphate hydrolases"/>
    <property type="match status" value="1"/>
</dbReference>
<evidence type="ECO:0000313" key="10">
    <source>
        <dbReference type="Proteomes" id="UP001054252"/>
    </source>
</evidence>
<dbReference type="GO" id="GO:0016887">
    <property type="term" value="F:ATP hydrolysis activity"/>
    <property type="evidence" value="ECO:0007669"/>
    <property type="project" value="InterPro"/>
</dbReference>
<evidence type="ECO:0000256" key="5">
    <source>
        <dbReference type="ARBA" id="ARBA00022840"/>
    </source>
</evidence>
<comment type="caution">
    <text evidence="9">The sequence shown here is derived from an EMBL/GenBank/DDBJ whole genome shotgun (WGS) entry which is preliminary data.</text>
</comment>
<dbReference type="InterPro" id="IPR050304">
    <property type="entry name" value="MT-severing_AAA_ATPase"/>
</dbReference>
<dbReference type="GO" id="GO:0005524">
    <property type="term" value="F:ATP binding"/>
    <property type="evidence" value="ECO:0007669"/>
    <property type="project" value="UniProtKB-KW"/>
</dbReference>
<protein>
    <recommendedName>
        <fullName evidence="8">AAA+ ATPase domain-containing protein</fullName>
    </recommendedName>
</protein>
<keyword evidence="7" id="KW-0413">Isomerase</keyword>
<evidence type="ECO:0000256" key="3">
    <source>
        <dbReference type="ARBA" id="ARBA00022701"/>
    </source>
</evidence>
<keyword evidence="3" id="KW-0493">Microtubule</keyword>
<reference evidence="9 10" key="1">
    <citation type="journal article" date="2021" name="Commun. Biol.">
        <title>The genome of Shorea leprosula (Dipterocarpaceae) highlights the ecological relevance of drought in aseasonal tropical rainforests.</title>
        <authorList>
            <person name="Ng K.K.S."/>
            <person name="Kobayashi M.J."/>
            <person name="Fawcett J.A."/>
            <person name="Hatakeyama M."/>
            <person name="Paape T."/>
            <person name="Ng C.H."/>
            <person name="Ang C.C."/>
            <person name="Tnah L.H."/>
            <person name="Lee C.T."/>
            <person name="Nishiyama T."/>
            <person name="Sese J."/>
            <person name="O'Brien M.J."/>
            <person name="Copetti D."/>
            <person name="Mohd Noor M.I."/>
            <person name="Ong R.C."/>
            <person name="Putra M."/>
            <person name="Sireger I.Z."/>
            <person name="Indrioko S."/>
            <person name="Kosugi Y."/>
            <person name="Izuno A."/>
            <person name="Isagi Y."/>
            <person name="Lee S.L."/>
            <person name="Shimizu K.K."/>
        </authorList>
    </citation>
    <scope>NUCLEOTIDE SEQUENCE [LARGE SCALE GENOMIC DNA]</scope>
    <source>
        <strain evidence="9">214</strain>
    </source>
</reference>
<evidence type="ECO:0000256" key="2">
    <source>
        <dbReference type="ARBA" id="ARBA00022490"/>
    </source>
</evidence>
<keyword evidence="4" id="KW-0547">Nucleotide-binding</keyword>